<organism evidence="1">
    <name type="scientific">hydrocarbon metagenome</name>
    <dbReference type="NCBI Taxonomy" id="938273"/>
    <lineage>
        <taxon>unclassified sequences</taxon>
        <taxon>metagenomes</taxon>
        <taxon>ecological metagenomes</taxon>
    </lineage>
</organism>
<dbReference type="AlphaFoldDB" id="A0A0W8FZQ8"/>
<proteinExistence type="predicted"/>
<evidence type="ECO:0008006" key="2">
    <source>
        <dbReference type="Google" id="ProtNLM"/>
    </source>
</evidence>
<comment type="caution">
    <text evidence="1">The sequence shown here is derived from an EMBL/GenBank/DDBJ whole genome shotgun (WGS) entry which is preliminary data.</text>
</comment>
<dbReference type="SUPFAM" id="SSF56925">
    <property type="entry name" value="OMPA-like"/>
    <property type="match status" value="1"/>
</dbReference>
<reference evidence="1" key="1">
    <citation type="journal article" date="2015" name="Proc. Natl. Acad. Sci. U.S.A.">
        <title>Networks of energetic and metabolic interactions define dynamics in microbial communities.</title>
        <authorList>
            <person name="Embree M."/>
            <person name="Liu J.K."/>
            <person name="Al-Bassam M.M."/>
            <person name="Zengler K."/>
        </authorList>
    </citation>
    <scope>NUCLEOTIDE SEQUENCE</scope>
</reference>
<dbReference type="Gene3D" id="2.40.160.20">
    <property type="match status" value="1"/>
</dbReference>
<dbReference type="EMBL" id="LNQE01000485">
    <property type="protein sequence ID" value="KUG26316.1"/>
    <property type="molecule type" value="Genomic_DNA"/>
</dbReference>
<gene>
    <name evidence="1" type="ORF">ASZ90_003846</name>
</gene>
<protein>
    <recommendedName>
        <fullName evidence="2">Outer membrane protein beta-barrel domain-containing protein</fullName>
    </recommendedName>
</protein>
<dbReference type="InterPro" id="IPR011250">
    <property type="entry name" value="OMP/PagP_B-barrel"/>
</dbReference>
<sequence>MKSKFQIKLFAAFFVLFSSFTFAQFDAGKTTVGVGAGFGGGGLDGSGAIPITLEINFLKLSDNLQGGIFAAYASTTEEMNFFTAKGEWSYTNIIVAAQTNYHFSPGATFDPFAGVALGYNIASASWSWDGNTNLSEPSATVGGFFYSGQVGFNYWLGKSTAIQLRAGYFPYVSASIHFSL</sequence>
<name>A0A0W8FZQ8_9ZZZZ</name>
<accession>A0A0W8FZQ8</accession>
<evidence type="ECO:0000313" key="1">
    <source>
        <dbReference type="EMBL" id="KUG26316.1"/>
    </source>
</evidence>